<feature type="transmembrane region" description="Helical" evidence="1">
    <location>
        <begin position="137"/>
        <end position="156"/>
    </location>
</feature>
<keyword evidence="1" id="KW-0472">Membrane</keyword>
<proteinExistence type="predicted"/>
<dbReference type="EMBL" id="SPLM01000001">
    <property type="protein sequence ID" value="TMW69406.1"/>
    <property type="molecule type" value="Genomic_DNA"/>
</dbReference>
<comment type="caution">
    <text evidence="2">The sequence shown here is derived from an EMBL/GenBank/DDBJ whole genome shotgun (WGS) entry which is preliminary data.</text>
</comment>
<evidence type="ECO:0000256" key="1">
    <source>
        <dbReference type="SAM" id="Phobius"/>
    </source>
</evidence>
<dbReference type="InterPro" id="IPR028945">
    <property type="entry name" value="Get1"/>
</dbReference>
<keyword evidence="3" id="KW-1185">Reference proteome</keyword>
<evidence type="ECO:0000313" key="2">
    <source>
        <dbReference type="EMBL" id="TMW69406.1"/>
    </source>
</evidence>
<feature type="transmembrane region" description="Helical" evidence="1">
    <location>
        <begin position="12"/>
        <end position="31"/>
    </location>
</feature>
<accession>A0A8K1FNH8</accession>
<protein>
    <recommendedName>
        <fullName evidence="4">Guided entry of tail-anchored proteins factor 1</fullName>
    </recommendedName>
</protein>
<keyword evidence="1" id="KW-0812">Transmembrane</keyword>
<keyword evidence="1" id="KW-1133">Transmembrane helix</keyword>
<evidence type="ECO:0008006" key="4">
    <source>
        <dbReference type="Google" id="ProtNLM"/>
    </source>
</evidence>
<dbReference type="Pfam" id="PF04420">
    <property type="entry name" value="CHD5"/>
    <property type="match status" value="1"/>
</dbReference>
<name>A0A8K1FNH8_PYTOL</name>
<reference evidence="2" key="1">
    <citation type="submission" date="2019-03" db="EMBL/GenBank/DDBJ databases">
        <title>Long read genome sequence of the mycoparasitic Pythium oligandrum ATCC 38472 isolated from sugarbeet rhizosphere.</title>
        <authorList>
            <person name="Gaulin E."/>
        </authorList>
    </citation>
    <scope>NUCLEOTIDE SEQUENCE</scope>
    <source>
        <strain evidence="2">ATCC 38472_TT</strain>
    </source>
</reference>
<dbReference type="GO" id="GO:0071816">
    <property type="term" value="P:tail-anchored membrane protein insertion into ER membrane"/>
    <property type="evidence" value="ECO:0007669"/>
    <property type="project" value="InterPro"/>
</dbReference>
<feature type="transmembrane region" description="Helical" evidence="1">
    <location>
        <begin position="109"/>
        <end position="131"/>
    </location>
</feature>
<dbReference type="OrthoDB" id="69461at2759"/>
<gene>
    <name evidence="2" type="ORF">Poli38472_001562</name>
</gene>
<dbReference type="AlphaFoldDB" id="A0A8K1FNH8"/>
<evidence type="ECO:0000313" key="3">
    <source>
        <dbReference type="Proteomes" id="UP000794436"/>
    </source>
</evidence>
<organism evidence="2 3">
    <name type="scientific">Pythium oligandrum</name>
    <name type="common">Mycoparasitic fungus</name>
    <dbReference type="NCBI Taxonomy" id="41045"/>
    <lineage>
        <taxon>Eukaryota</taxon>
        <taxon>Sar</taxon>
        <taxon>Stramenopiles</taxon>
        <taxon>Oomycota</taxon>
        <taxon>Peronosporomycetes</taxon>
        <taxon>Pythiales</taxon>
        <taxon>Pythiaceae</taxon>
        <taxon>Pythium</taxon>
    </lineage>
</organism>
<dbReference type="Proteomes" id="UP000794436">
    <property type="component" value="Unassembled WGS sequence"/>
</dbReference>
<sequence>MELLSVDRLRCYDVVVIAVVMLVVDVAMALWSRQGTQLSLEEVVLLKKYNEQVQIVNRLKSVETFVEQSKAIRKMNAIKKQMQELAVERMQKAAPSVLQKRIDQFRTPALMGFFMFYYWNEPLAVLPQGYMLPIERLVSFPGFPLGAISAVGWAAICRRVGTKLLA</sequence>